<dbReference type="EMBL" id="BART01018342">
    <property type="protein sequence ID" value="GAG74747.1"/>
    <property type="molecule type" value="Genomic_DNA"/>
</dbReference>
<evidence type="ECO:0000256" key="1">
    <source>
        <dbReference type="SAM" id="Phobius"/>
    </source>
</evidence>
<comment type="caution">
    <text evidence="2">The sequence shown here is derived from an EMBL/GenBank/DDBJ whole genome shotgun (WGS) entry which is preliminary data.</text>
</comment>
<organism evidence="2">
    <name type="scientific">marine sediment metagenome</name>
    <dbReference type="NCBI Taxonomy" id="412755"/>
    <lineage>
        <taxon>unclassified sequences</taxon>
        <taxon>metagenomes</taxon>
        <taxon>ecological metagenomes</taxon>
    </lineage>
</organism>
<reference evidence="2" key="1">
    <citation type="journal article" date="2014" name="Front. Microbiol.">
        <title>High frequency of phylogenetically diverse reductive dehalogenase-homologous genes in deep subseafloor sedimentary metagenomes.</title>
        <authorList>
            <person name="Kawai M."/>
            <person name="Futagami T."/>
            <person name="Toyoda A."/>
            <person name="Takaki Y."/>
            <person name="Nishi S."/>
            <person name="Hori S."/>
            <person name="Arai W."/>
            <person name="Tsubouchi T."/>
            <person name="Morono Y."/>
            <person name="Uchiyama I."/>
            <person name="Ito T."/>
            <person name="Fujiyama A."/>
            <person name="Inagaki F."/>
            <person name="Takami H."/>
        </authorList>
    </citation>
    <scope>NUCLEOTIDE SEQUENCE</scope>
    <source>
        <strain evidence="2">Expedition CK06-06</strain>
    </source>
</reference>
<keyword evidence="1" id="KW-0812">Transmembrane</keyword>
<feature type="transmembrane region" description="Helical" evidence="1">
    <location>
        <begin position="63"/>
        <end position="85"/>
    </location>
</feature>
<name>X1B036_9ZZZZ</name>
<proteinExistence type="predicted"/>
<accession>X1B036</accession>
<dbReference type="AlphaFoldDB" id="X1B036"/>
<evidence type="ECO:0000313" key="2">
    <source>
        <dbReference type="EMBL" id="GAG74747.1"/>
    </source>
</evidence>
<keyword evidence="1" id="KW-0472">Membrane</keyword>
<feature type="transmembrane region" description="Helical" evidence="1">
    <location>
        <begin position="6"/>
        <end position="26"/>
    </location>
</feature>
<protein>
    <submittedName>
        <fullName evidence="2">Uncharacterized protein</fullName>
    </submittedName>
</protein>
<sequence length="98" mass="11015">MNRYLWIGIIEMIAVLIIAIILGLFFRDIESYLLGLCIGIIEMIAVLIIAIILGLFFRDIESYLLGLCIGIIGFSAIAFLIYGWIKEAQKIIYGDKGK</sequence>
<feature type="transmembrane region" description="Helical" evidence="1">
    <location>
        <begin position="33"/>
        <end position="57"/>
    </location>
</feature>
<gene>
    <name evidence="2" type="ORF">S01H4_34638</name>
</gene>
<keyword evidence="1" id="KW-1133">Transmembrane helix</keyword>